<evidence type="ECO:0000313" key="2">
    <source>
        <dbReference type="EMBL" id="KAL2846721.1"/>
    </source>
</evidence>
<organism evidence="2 3">
    <name type="scientific">Aspergillus pseudodeflectus</name>
    <dbReference type="NCBI Taxonomy" id="176178"/>
    <lineage>
        <taxon>Eukaryota</taxon>
        <taxon>Fungi</taxon>
        <taxon>Dikarya</taxon>
        <taxon>Ascomycota</taxon>
        <taxon>Pezizomycotina</taxon>
        <taxon>Eurotiomycetes</taxon>
        <taxon>Eurotiomycetidae</taxon>
        <taxon>Eurotiales</taxon>
        <taxon>Aspergillaceae</taxon>
        <taxon>Aspergillus</taxon>
        <taxon>Aspergillus subgen. Nidulantes</taxon>
    </lineage>
</organism>
<reference evidence="2 3" key="1">
    <citation type="submission" date="2024-07" db="EMBL/GenBank/DDBJ databases">
        <title>Section-level genome sequencing and comparative genomics of Aspergillus sections Usti and Cavernicolus.</title>
        <authorList>
            <consortium name="Lawrence Berkeley National Laboratory"/>
            <person name="Nybo J.L."/>
            <person name="Vesth T.C."/>
            <person name="Theobald S."/>
            <person name="Frisvad J.C."/>
            <person name="Larsen T.O."/>
            <person name="Kjaerboelling I."/>
            <person name="Rothschild-Mancinelli K."/>
            <person name="Lyhne E.K."/>
            <person name="Kogle M.E."/>
            <person name="Barry K."/>
            <person name="Clum A."/>
            <person name="Na H."/>
            <person name="Ledsgaard L."/>
            <person name="Lin J."/>
            <person name="Lipzen A."/>
            <person name="Kuo A."/>
            <person name="Riley R."/>
            <person name="Mondo S."/>
            <person name="LaButti K."/>
            <person name="Haridas S."/>
            <person name="Pangalinan J."/>
            <person name="Salamov A.A."/>
            <person name="Simmons B.A."/>
            <person name="Magnuson J.K."/>
            <person name="Chen J."/>
            <person name="Drula E."/>
            <person name="Henrissat B."/>
            <person name="Wiebenga A."/>
            <person name="Lubbers R.J."/>
            <person name="Gomes A.C."/>
            <person name="Macurrencykelacurrency M.R."/>
            <person name="Stajich J."/>
            <person name="Grigoriev I.V."/>
            <person name="Mortensen U.H."/>
            <person name="De vries R.P."/>
            <person name="Baker S.E."/>
            <person name="Andersen M.R."/>
        </authorList>
    </citation>
    <scope>NUCLEOTIDE SEQUENCE [LARGE SCALE GENOMIC DNA]</scope>
    <source>
        <strain evidence="2 3">CBS 756.74</strain>
    </source>
</reference>
<name>A0ABR4K334_9EURO</name>
<dbReference type="EMBL" id="JBFXLR010000031">
    <property type="protein sequence ID" value="KAL2846721.1"/>
    <property type="molecule type" value="Genomic_DNA"/>
</dbReference>
<gene>
    <name evidence="2" type="ORF">BJX68DRAFT_120342</name>
</gene>
<proteinExistence type="predicted"/>
<dbReference type="Proteomes" id="UP001610444">
    <property type="component" value="Unassembled WGS sequence"/>
</dbReference>
<evidence type="ECO:0000256" key="1">
    <source>
        <dbReference type="SAM" id="MobiDB-lite"/>
    </source>
</evidence>
<sequence length="147" mass="17272">METGLRLRGFGNCKRWCWYSQMIIMGTHTDLDFQCRACNFLPVPESNPVLFLQPGILHESTFSKLKLHYHSPQKKFSLQPLQLSRTYLPKRSIIAFFSAISKMDLEELFEQNDKADRQDPTRPGMSRQRQVPTQKEYRQHLVDRGVI</sequence>
<feature type="region of interest" description="Disordered" evidence="1">
    <location>
        <begin position="112"/>
        <end position="135"/>
    </location>
</feature>
<comment type="caution">
    <text evidence="2">The sequence shown here is derived from an EMBL/GenBank/DDBJ whole genome shotgun (WGS) entry which is preliminary data.</text>
</comment>
<keyword evidence="3" id="KW-1185">Reference proteome</keyword>
<accession>A0ABR4K334</accession>
<dbReference type="GeneID" id="98151274"/>
<protein>
    <submittedName>
        <fullName evidence="2">Uncharacterized protein</fullName>
    </submittedName>
</protein>
<dbReference type="RefSeq" id="XP_070897305.1">
    <property type="nucleotide sequence ID" value="XM_071036110.1"/>
</dbReference>
<evidence type="ECO:0000313" key="3">
    <source>
        <dbReference type="Proteomes" id="UP001610444"/>
    </source>
</evidence>